<dbReference type="PRINTS" id="PR00050">
    <property type="entry name" value="COLDSHOCK"/>
</dbReference>
<dbReference type="Pfam" id="PF00313">
    <property type="entry name" value="CSD"/>
    <property type="match status" value="1"/>
</dbReference>
<evidence type="ECO:0000313" key="2">
    <source>
        <dbReference type="EMBL" id="MFD2658804.1"/>
    </source>
</evidence>
<evidence type="ECO:0000259" key="1">
    <source>
        <dbReference type="PROSITE" id="PS51857"/>
    </source>
</evidence>
<dbReference type="RefSeq" id="WP_379268694.1">
    <property type="nucleotide sequence ID" value="NZ_JBHUGT010000054.1"/>
</dbReference>
<organism evidence="2 3">
    <name type="scientific">Paenibacillus thailandensis</name>
    <dbReference type="NCBI Taxonomy" id="393250"/>
    <lineage>
        <taxon>Bacteria</taxon>
        <taxon>Bacillati</taxon>
        <taxon>Bacillota</taxon>
        <taxon>Bacilli</taxon>
        <taxon>Bacillales</taxon>
        <taxon>Paenibacillaceae</taxon>
        <taxon>Paenibacillus</taxon>
    </lineage>
</organism>
<proteinExistence type="predicted"/>
<accession>A0ABW5QR10</accession>
<dbReference type="InterPro" id="IPR002059">
    <property type="entry name" value="CSP_DNA-bd"/>
</dbReference>
<name>A0ABW5QR10_9BACL</name>
<dbReference type="InterPro" id="IPR011129">
    <property type="entry name" value="CSD"/>
</dbReference>
<dbReference type="InterPro" id="IPR012340">
    <property type="entry name" value="NA-bd_OB-fold"/>
</dbReference>
<dbReference type="PROSITE" id="PS51857">
    <property type="entry name" value="CSD_2"/>
    <property type="match status" value="1"/>
</dbReference>
<protein>
    <submittedName>
        <fullName evidence="2">Cold-shock protein</fullName>
    </submittedName>
</protein>
<dbReference type="SUPFAM" id="SSF50249">
    <property type="entry name" value="Nucleic acid-binding proteins"/>
    <property type="match status" value="1"/>
</dbReference>
<dbReference type="Gene3D" id="2.40.50.140">
    <property type="entry name" value="Nucleic acid-binding proteins"/>
    <property type="match status" value="1"/>
</dbReference>
<evidence type="ECO:0000313" key="3">
    <source>
        <dbReference type="Proteomes" id="UP001597493"/>
    </source>
</evidence>
<comment type="caution">
    <text evidence="2">The sequence shown here is derived from an EMBL/GenBank/DDBJ whole genome shotgun (WGS) entry which is preliminary data.</text>
</comment>
<dbReference type="SMART" id="SM00357">
    <property type="entry name" value="CSP"/>
    <property type="match status" value="1"/>
</dbReference>
<keyword evidence="3" id="KW-1185">Reference proteome</keyword>
<dbReference type="Proteomes" id="UP001597493">
    <property type="component" value="Unassembled WGS sequence"/>
</dbReference>
<sequence>MIGRVKKYFSEKGFGFIESEGTDYFFHVSEVKQGVQSIEPGLQVEFDVTPKPKGLTATNVRVKETHRATFLKFGDTRIKTTNIKQYGIDTERVRKQEWQKATFGKVLGAIFEGGTISTKGNVLVNNYVDVKVLYVTTYQGDNYRFREDQVDFDIDEKLREIDELLAN</sequence>
<dbReference type="EMBL" id="JBHUMY010000001">
    <property type="protein sequence ID" value="MFD2658804.1"/>
    <property type="molecule type" value="Genomic_DNA"/>
</dbReference>
<gene>
    <name evidence="2" type="ORF">ACFSW5_00830</name>
</gene>
<dbReference type="CDD" id="cd04458">
    <property type="entry name" value="CSP_CDS"/>
    <property type="match status" value="1"/>
</dbReference>
<reference evidence="3" key="1">
    <citation type="journal article" date="2019" name="Int. J. Syst. Evol. Microbiol.">
        <title>The Global Catalogue of Microorganisms (GCM) 10K type strain sequencing project: providing services to taxonomists for standard genome sequencing and annotation.</title>
        <authorList>
            <consortium name="The Broad Institute Genomics Platform"/>
            <consortium name="The Broad Institute Genome Sequencing Center for Infectious Disease"/>
            <person name="Wu L."/>
            <person name="Ma J."/>
        </authorList>
    </citation>
    <scope>NUCLEOTIDE SEQUENCE [LARGE SCALE GENOMIC DNA]</scope>
    <source>
        <strain evidence="3">TISTR 1827</strain>
    </source>
</reference>
<feature type="domain" description="CSD" evidence="1">
    <location>
        <begin position="1"/>
        <end position="62"/>
    </location>
</feature>